<gene>
    <name evidence="7" type="ORF">RHIZ70_2697</name>
</gene>
<reference evidence="8" key="1">
    <citation type="submission" date="2018-07" db="EMBL/GenBank/DDBJ databases">
        <authorList>
            <person name="Peiro R."/>
            <person name="Begona"/>
            <person name="Cbmso G."/>
            <person name="Lopez M."/>
            <person name="Gonzalez S."/>
        </authorList>
    </citation>
    <scope>NUCLEOTIDE SEQUENCE [LARGE SCALE GENOMIC DNA]</scope>
</reference>
<dbReference type="InterPro" id="IPR029063">
    <property type="entry name" value="SAM-dependent_MTases_sf"/>
</dbReference>
<dbReference type="PIRSF" id="PIRSF003085">
    <property type="entry name" value="CMAS"/>
    <property type="match status" value="1"/>
</dbReference>
<protein>
    <recommendedName>
        <fullName evidence="9">Cyclopropane-fatty-acyl-phospholipid synthase</fullName>
    </recommendedName>
</protein>
<proteinExistence type="inferred from homology"/>
<dbReference type="InterPro" id="IPR050723">
    <property type="entry name" value="CFA/CMAS"/>
</dbReference>
<evidence type="ECO:0000256" key="4">
    <source>
        <dbReference type="ARBA" id="ARBA00022691"/>
    </source>
</evidence>
<dbReference type="GO" id="GO:0032259">
    <property type="term" value="P:methylation"/>
    <property type="evidence" value="ECO:0007669"/>
    <property type="project" value="UniProtKB-KW"/>
</dbReference>
<organism evidence="7 8">
    <name type="scientific">Ciceribacter selenitireducens ATCC BAA-1503</name>
    <dbReference type="NCBI Taxonomy" id="1336235"/>
    <lineage>
        <taxon>Bacteria</taxon>
        <taxon>Pseudomonadati</taxon>
        <taxon>Pseudomonadota</taxon>
        <taxon>Alphaproteobacteria</taxon>
        <taxon>Hyphomicrobiales</taxon>
        <taxon>Rhizobiaceae</taxon>
        <taxon>Ciceribacter</taxon>
    </lineage>
</organism>
<dbReference type="OrthoDB" id="9782855at2"/>
<comment type="similarity">
    <text evidence="1">Belongs to the CFA/CMAS family.</text>
</comment>
<dbReference type="GO" id="GO:0008610">
    <property type="term" value="P:lipid biosynthetic process"/>
    <property type="evidence" value="ECO:0007669"/>
    <property type="project" value="InterPro"/>
</dbReference>
<sequence length="414" mass="47637">MFLLSHMLKSFIRKGQLTVIDADGKRHVFGGREPGPQVTMQLTDPKLYRSLVFKAELTAGEAYMDGTMRFEEGSTLRDFLRLFSVNRLSLGSYPIQKVLRAIKMRFRKSMQSNRKGEAQRHVAHHYDLGNDFYKLFLDDHMLYSCAYFREEGETLEQAQRNKLRLLAVKLNLKPGMKVLDIGCGWGDLALYLAQLENVEVVGVTLSKEQHALATRRAEAAGLANRVRFELKDYRDVKESFDRIVSVGMFEHVGVRHYDEFFKKLNALMPDDGLAVIHSIGHMSPPGMTSPWLRKYIFPGGYSPALSEVVAVTEQNSLWVTDIEVLRLHYATTLAHWGQRFEANRDKVVAMYDERFARMWEFYLISCEMAFRTGSQMVFHLQLSRKRDAAPIVRDYVTDGQRAYIAREKELGLDV</sequence>
<dbReference type="Gene3D" id="3.40.50.150">
    <property type="entry name" value="Vaccinia Virus protein VP39"/>
    <property type="match status" value="1"/>
</dbReference>
<dbReference type="RefSeq" id="WP_115669684.1">
    <property type="nucleotide sequence ID" value="NZ_UEYP01000003.1"/>
</dbReference>
<dbReference type="PANTHER" id="PTHR43667:SF1">
    <property type="entry name" value="CYCLOPROPANE-FATTY-ACYL-PHOSPHOLIPID SYNTHASE"/>
    <property type="match status" value="1"/>
</dbReference>
<dbReference type="GO" id="GO:0008168">
    <property type="term" value="F:methyltransferase activity"/>
    <property type="evidence" value="ECO:0007669"/>
    <property type="project" value="UniProtKB-KW"/>
</dbReference>
<dbReference type="AlphaFoldDB" id="A0A376AGQ0"/>
<dbReference type="STRING" id="1336235.GCA_000518785_02222"/>
<dbReference type="InterPro" id="IPR003333">
    <property type="entry name" value="CMAS"/>
</dbReference>
<evidence type="ECO:0000256" key="6">
    <source>
        <dbReference type="PIRSR" id="PIRSR003085-1"/>
    </source>
</evidence>
<name>A0A376AGQ0_9HYPH</name>
<evidence type="ECO:0008006" key="9">
    <source>
        <dbReference type="Google" id="ProtNLM"/>
    </source>
</evidence>
<evidence type="ECO:0000256" key="3">
    <source>
        <dbReference type="ARBA" id="ARBA00022679"/>
    </source>
</evidence>
<evidence type="ECO:0000256" key="5">
    <source>
        <dbReference type="ARBA" id="ARBA00023098"/>
    </source>
</evidence>
<keyword evidence="3" id="KW-0808">Transferase</keyword>
<dbReference type="CDD" id="cd02440">
    <property type="entry name" value="AdoMet_MTases"/>
    <property type="match status" value="1"/>
</dbReference>
<keyword evidence="4" id="KW-0949">S-adenosyl-L-methionine</keyword>
<dbReference type="SUPFAM" id="SSF53335">
    <property type="entry name" value="S-adenosyl-L-methionine-dependent methyltransferases"/>
    <property type="match status" value="1"/>
</dbReference>
<keyword evidence="2" id="KW-0489">Methyltransferase</keyword>
<dbReference type="Proteomes" id="UP000254764">
    <property type="component" value="Unassembled WGS sequence"/>
</dbReference>
<evidence type="ECO:0000256" key="1">
    <source>
        <dbReference type="ARBA" id="ARBA00010815"/>
    </source>
</evidence>
<evidence type="ECO:0000313" key="8">
    <source>
        <dbReference type="Proteomes" id="UP000254764"/>
    </source>
</evidence>
<evidence type="ECO:0000256" key="2">
    <source>
        <dbReference type="ARBA" id="ARBA00022603"/>
    </source>
</evidence>
<feature type="active site" evidence="6">
    <location>
        <position position="366"/>
    </location>
</feature>
<keyword evidence="8" id="KW-1185">Reference proteome</keyword>
<dbReference type="Pfam" id="PF02353">
    <property type="entry name" value="CMAS"/>
    <property type="match status" value="1"/>
</dbReference>
<evidence type="ECO:0000313" key="7">
    <source>
        <dbReference type="EMBL" id="SSC66989.1"/>
    </source>
</evidence>
<dbReference type="PANTHER" id="PTHR43667">
    <property type="entry name" value="CYCLOPROPANE-FATTY-ACYL-PHOSPHOLIPID SYNTHASE"/>
    <property type="match status" value="1"/>
</dbReference>
<accession>A0A376AGQ0</accession>
<dbReference type="EMBL" id="UEYP01000003">
    <property type="protein sequence ID" value="SSC66989.1"/>
    <property type="molecule type" value="Genomic_DNA"/>
</dbReference>
<keyword evidence="5" id="KW-0443">Lipid metabolism</keyword>